<dbReference type="RefSeq" id="WP_263370244.1">
    <property type="nucleotide sequence ID" value="NZ_JAGSYD010000001.1"/>
</dbReference>
<keyword evidence="3" id="KW-1185">Reference proteome</keyword>
<keyword evidence="1" id="KW-0472">Membrane</keyword>
<dbReference type="Proteomes" id="UP001596391">
    <property type="component" value="Unassembled WGS sequence"/>
</dbReference>
<accession>A0ABW1ZCK6</accession>
<comment type="caution">
    <text evidence="2">The sequence shown here is derived from an EMBL/GenBank/DDBJ whole genome shotgun (WGS) entry which is preliminary data.</text>
</comment>
<gene>
    <name evidence="2" type="ORF">ACFQBQ_13530</name>
</gene>
<evidence type="ECO:0000256" key="1">
    <source>
        <dbReference type="SAM" id="Phobius"/>
    </source>
</evidence>
<protein>
    <submittedName>
        <fullName evidence="2">Phage abortive infection protein</fullName>
    </submittedName>
</protein>
<dbReference type="InterPro" id="IPR031709">
    <property type="entry name" value="PutAbiC"/>
</dbReference>
<evidence type="ECO:0000313" key="2">
    <source>
        <dbReference type="EMBL" id="MFC6646588.1"/>
    </source>
</evidence>
<feature type="transmembrane region" description="Helical" evidence="1">
    <location>
        <begin position="61"/>
        <end position="82"/>
    </location>
</feature>
<proteinExistence type="predicted"/>
<feature type="transmembrane region" description="Helical" evidence="1">
    <location>
        <begin position="21"/>
        <end position="41"/>
    </location>
</feature>
<name>A0ABW1ZCK6_9BACT</name>
<organism evidence="2 3">
    <name type="scientific">Granulicella cerasi</name>
    <dbReference type="NCBI Taxonomy" id="741063"/>
    <lineage>
        <taxon>Bacteria</taxon>
        <taxon>Pseudomonadati</taxon>
        <taxon>Acidobacteriota</taxon>
        <taxon>Terriglobia</taxon>
        <taxon>Terriglobales</taxon>
        <taxon>Acidobacteriaceae</taxon>
        <taxon>Granulicella</taxon>
    </lineage>
</organism>
<sequence length="317" mass="37058">MWGKSKSSGERHSFSLSNLEPVVEALLLVIGAGAVFGVFFVPAVRHWIPLAPDFAAKLGEFSSGFFGPIFSLISIVLLVYTLRQQRASVVQQGFANKYFVMLEIHRENANQIIWHGNRGRRVFVLMVRELRSAIPYIQLIARDQGRSLTQRQIIHIAYYCFFYGVGPSSSRTLTMALKQHFDLALIEEIEHTLGDPAIKQEIRRQREFDFEPFRGHQSRLGHYYRHLYQLVNFVDEQDASVDKYDYVRTVRAQFSTHEQALLLLNSMCPLGATWWKRRFITRYKLVRNLPMNFFDKDTELNVEAMFDKDYFEWQDKD</sequence>
<keyword evidence="1" id="KW-1133">Transmembrane helix</keyword>
<dbReference type="Pfam" id="PF16872">
    <property type="entry name" value="putAbiC"/>
    <property type="match status" value="1"/>
</dbReference>
<keyword evidence="1" id="KW-0812">Transmembrane</keyword>
<dbReference type="EMBL" id="JBHSWI010000001">
    <property type="protein sequence ID" value="MFC6646588.1"/>
    <property type="molecule type" value="Genomic_DNA"/>
</dbReference>
<evidence type="ECO:0000313" key="3">
    <source>
        <dbReference type="Proteomes" id="UP001596391"/>
    </source>
</evidence>
<reference evidence="3" key="1">
    <citation type="journal article" date="2019" name="Int. J. Syst. Evol. Microbiol.">
        <title>The Global Catalogue of Microorganisms (GCM) 10K type strain sequencing project: providing services to taxonomists for standard genome sequencing and annotation.</title>
        <authorList>
            <consortium name="The Broad Institute Genomics Platform"/>
            <consortium name="The Broad Institute Genome Sequencing Center for Infectious Disease"/>
            <person name="Wu L."/>
            <person name="Ma J."/>
        </authorList>
    </citation>
    <scope>NUCLEOTIDE SEQUENCE [LARGE SCALE GENOMIC DNA]</scope>
    <source>
        <strain evidence="3">CGMCC 1.16026</strain>
    </source>
</reference>